<dbReference type="GO" id="GO:0016705">
    <property type="term" value="F:oxidoreductase activity, acting on paired donors, with incorporation or reduction of molecular oxygen"/>
    <property type="evidence" value="ECO:0007669"/>
    <property type="project" value="InterPro"/>
</dbReference>
<accession>A0A9W4KC49</accession>
<feature type="binding site" description="axial binding residue" evidence="7">
    <location>
        <position position="477"/>
    </location>
    <ligand>
        <name>heme</name>
        <dbReference type="ChEBI" id="CHEBI:30413"/>
    </ligand>
    <ligandPart>
        <name>Fe</name>
        <dbReference type="ChEBI" id="CHEBI:18248"/>
    </ligandPart>
</feature>
<dbReference type="InterPro" id="IPR001128">
    <property type="entry name" value="Cyt_P450"/>
</dbReference>
<dbReference type="EMBL" id="CAJVRC010000846">
    <property type="protein sequence ID" value="CAG8893437.1"/>
    <property type="molecule type" value="Genomic_DNA"/>
</dbReference>
<comment type="similarity">
    <text evidence="2 8">Belongs to the cytochrome P450 family.</text>
</comment>
<evidence type="ECO:0000256" key="8">
    <source>
        <dbReference type="RuleBase" id="RU000461"/>
    </source>
</evidence>
<dbReference type="InterPro" id="IPR036396">
    <property type="entry name" value="Cyt_P450_sf"/>
</dbReference>
<proteinExistence type="inferred from homology"/>
<dbReference type="PANTHER" id="PTHR24305:SF96">
    <property type="entry name" value="CYTOCHROME P450 MONOOXYGENASE STCB-RELATED"/>
    <property type="match status" value="1"/>
</dbReference>
<keyword evidence="6 7" id="KW-0408">Iron</keyword>
<reference evidence="10" key="1">
    <citation type="submission" date="2021-07" db="EMBL/GenBank/DDBJ databases">
        <authorList>
            <person name="Branca A.L. A."/>
        </authorList>
    </citation>
    <scope>NUCLEOTIDE SEQUENCE</scope>
</reference>
<organism evidence="10 11">
    <name type="scientific">Penicillium egyptiacum</name>
    <dbReference type="NCBI Taxonomy" id="1303716"/>
    <lineage>
        <taxon>Eukaryota</taxon>
        <taxon>Fungi</taxon>
        <taxon>Dikarya</taxon>
        <taxon>Ascomycota</taxon>
        <taxon>Pezizomycotina</taxon>
        <taxon>Eurotiomycetes</taxon>
        <taxon>Eurotiomycetidae</taxon>
        <taxon>Eurotiales</taxon>
        <taxon>Aspergillaceae</taxon>
        <taxon>Penicillium</taxon>
    </lineage>
</organism>
<evidence type="ECO:0000256" key="6">
    <source>
        <dbReference type="ARBA" id="ARBA00023004"/>
    </source>
</evidence>
<evidence type="ECO:0000256" key="2">
    <source>
        <dbReference type="ARBA" id="ARBA00010617"/>
    </source>
</evidence>
<dbReference type="GO" id="GO:0005506">
    <property type="term" value="F:iron ion binding"/>
    <property type="evidence" value="ECO:0007669"/>
    <property type="project" value="InterPro"/>
</dbReference>
<dbReference type="InterPro" id="IPR050121">
    <property type="entry name" value="Cytochrome_P450_monoxygenase"/>
</dbReference>
<gene>
    <name evidence="10" type="ORF">PEGY_LOCUS3547</name>
</gene>
<evidence type="ECO:0000256" key="4">
    <source>
        <dbReference type="ARBA" id="ARBA00022723"/>
    </source>
</evidence>
<dbReference type="PRINTS" id="PR00385">
    <property type="entry name" value="P450"/>
</dbReference>
<dbReference type="Pfam" id="PF00067">
    <property type="entry name" value="p450"/>
    <property type="match status" value="1"/>
</dbReference>
<name>A0A9W4KC49_9EURO</name>
<comment type="cofactor">
    <cofactor evidence="1 7">
        <name>heme</name>
        <dbReference type="ChEBI" id="CHEBI:30413"/>
    </cofactor>
</comment>
<dbReference type="GO" id="GO:0043386">
    <property type="term" value="P:mycotoxin biosynthetic process"/>
    <property type="evidence" value="ECO:0007669"/>
    <property type="project" value="UniProtKB-ARBA"/>
</dbReference>
<evidence type="ECO:0000256" key="5">
    <source>
        <dbReference type="ARBA" id="ARBA00023002"/>
    </source>
</evidence>
<dbReference type="InterPro" id="IPR002403">
    <property type="entry name" value="Cyt_P450_E_grp-IV"/>
</dbReference>
<dbReference type="SUPFAM" id="SSF48264">
    <property type="entry name" value="Cytochrome P450"/>
    <property type="match status" value="1"/>
</dbReference>
<dbReference type="InterPro" id="IPR017972">
    <property type="entry name" value="Cyt_P450_CS"/>
</dbReference>
<protein>
    <recommendedName>
        <fullName evidence="12">Cytochrome P450</fullName>
    </recommendedName>
</protein>
<evidence type="ECO:0008006" key="12">
    <source>
        <dbReference type="Google" id="ProtNLM"/>
    </source>
</evidence>
<feature type="transmembrane region" description="Helical" evidence="9">
    <location>
        <begin position="51"/>
        <end position="72"/>
    </location>
</feature>
<evidence type="ECO:0000256" key="7">
    <source>
        <dbReference type="PIRSR" id="PIRSR602403-1"/>
    </source>
</evidence>
<dbReference type="Proteomes" id="UP001154252">
    <property type="component" value="Unassembled WGS sequence"/>
</dbReference>
<evidence type="ECO:0000256" key="9">
    <source>
        <dbReference type="SAM" id="Phobius"/>
    </source>
</evidence>
<dbReference type="PROSITE" id="PS00086">
    <property type="entry name" value="CYTOCHROME_P450"/>
    <property type="match status" value="1"/>
</dbReference>
<keyword evidence="5 8" id="KW-0560">Oxidoreductase</keyword>
<evidence type="ECO:0000256" key="3">
    <source>
        <dbReference type="ARBA" id="ARBA00022617"/>
    </source>
</evidence>
<keyword evidence="3 7" id="KW-0349">Heme</keyword>
<keyword evidence="9" id="KW-0472">Membrane</keyword>
<evidence type="ECO:0000256" key="1">
    <source>
        <dbReference type="ARBA" id="ARBA00001971"/>
    </source>
</evidence>
<dbReference type="OrthoDB" id="1470350at2759"/>
<dbReference type="CDD" id="cd11059">
    <property type="entry name" value="CYP_fungal"/>
    <property type="match status" value="1"/>
</dbReference>
<dbReference type="PANTHER" id="PTHR24305">
    <property type="entry name" value="CYTOCHROME P450"/>
    <property type="match status" value="1"/>
</dbReference>
<keyword evidence="9" id="KW-1133">Transmembrane helix</keyword>
<sequence length="534" mass="61029">MKHRSDFLSMCNKVAYAIAQDYIVEYKYQIDLVTRRDRPMRNIRQVTTMESVSHLPTILGCFLGVLCLHFIYNRLSSPLARLPGPAISNWTDLVYIRYWFAGKVPYYVHGLHEKYGPIVRTGPNRVDICDVDAVKEIHKTNSRFLKSPWYRTLLPNGMENVFSTTDPHFHSHRRRLLASPISDTSLHQHEDLITGRVKMTILRMAEEIETRGVTDVFKWWLFMATDIIGELSFGESFRMLEAGKKTQYSLDLERVSSLQPIRTTFPNLVHFGKYLPLPVFKRTIEIGKRMGIYASQSIDRYNKMITENPSNPKKTLFTKLFGVEKGGLTHDEIKKEAQGYIVAGSDTTAVTLTYLTHAVCGNKRIRDKLVAEVAVLSEPIHDNDLRNLPYLSMVISETLRLHTAVPFGLPRAVPSEGANFKGYFLPSGATVSTQSYSLHRDPKIFPDPDTFNPDRWENPTKEMKDISIPFGGGSRICIGLHLARMELRLGSALFFREFPNAQRSDKEGMTEKDMEMQSFLLMAPKGHRCLIETK</sequence>
<keyword evidence="4 7" id="KW-0479">Metal-binding</keyword>
<dbReference type="GO" id="GO:0004497">
    <property type="term" value="F:monooxygenase activity"/>
    <property type="evidence" value="ECO:0007669"/>
    <property type="project" value="UniProtKB-KW"/>
</dbReference>
<evidence type="ECO:0000313" key="10">
    <source>
        <dbReference type="EMBL" id="CAG8893437.1"/>
    </source>
</evidence>
<dbReference type="AlphaFoldDB" id="A0A9W4KC49"/>
<keyword evidence="8" id="KW-0503">Monooxygenase</keyword>
<dbReference type="PRINTS" id="PR00465">
    <property type="entry name" value="EP450IV"/>
</dbReference>
<keyword evidence="11" id="KW-1185">Reference proteome</keyword>
<dbReference type="Gene3D" id="1.10.630.10">
    <property type="entry name" value="Cytochrome P450"/>
    <property type="match status" value="1"/>
</dbReference>
<comment type="caution">
    <text evidence="10">The sequence shown here is derived from an EMBL/GenBank/DDBJ whole genome shotgun (WGS) entry which is preliminary data.</text>
</comment>
<dbReference type="GO" id="GO:0020037">
    <property type="term" value="F:heme binding"/>
    <property type="evidence" value="ECO:0007669"/>
    <property type="project" value="InterPro"/>
</dbReference>
<keyword evidence="9" id="KW-0812">Transmembrane</keyword>
<evidence type="ECO:0000313" key="11">
    <source>
        <dbReference type="Proteomes" id="UP001154252"/>
    </source>
</evidence>